<feature type="compositionally biased region" description="Polar residues" evidence="6">
    <location>
        <begin position="1"/>
        <end position="12"/>
    </location>
</feature>
<dbReference type="SMART" id="SM00353">
    <property type="entry name" value="HLH"/>
    <property type="match status" value="1"/>
</dbReference>
<evidence type="ECO:0000256" key="2">
    <source>
        <dbReference type="ARBA" id="ARBA00023125"/>
    </source>
</evidence>
<evidence type="ECO:0000256" key="1">
    <source>
        <dbReference type="ARBA" id="ARBA00023015"/>
    </source>
</evidence>
<evidence type="ECO:0000256" key="5">
    <source>
        <dbReference type="ARBA" id="ARBA00023242"/>
    </source>
</evidence>
<keyword evidence="2" id="KW-0238">DNA-binding</keyword>
<dbReference type="Pfam" id="PF00010">
    <property type="entry name" value="HLH"/>
    <property type="match status" value="1"/>
</dbReference>
<dbReference type="GO" id="GO:0003700">
    <property type="term" value="F:DNA-binding transcription factor activity"/>
    <property type="evidence" value="ECO:0007669"/>
    <property type="project" value="TreeGrafter"/>
</dbReference>
<reference evidence="9" key="1">
    <citation type="submission" date="2016-09" db="EMBL/GenBank/DDBJ databases">
        <authorList>
            <person name="Jeantristanb JTB J.-T."/>
            <person name="Ricardo R."/>
        </authorList>
    </citation>
    <scope>NUCLEOTIDE SEQUENCE [LARGE SCALE GENOMIC DNA]</scope>
</reference>
<evidence type="ECO:0000259" key="7">
    <source>
        <dbReference type="PROSITE" id="PS50888"/>
    </source>
</evidence>
<dbReference type="InterPro" id="IPR011598">
    <property type="entry name" value="bHLH_dom"/>
</dbReference>
<feature type="compositionally biased region" description="Low complexity" evidence="6">
    <location>
        <begin position="210"/>
        <end position="227"/>
    </location>
</feature>
<dbReference type="GO" id="GO:0003677">
    <property type="term" value="F:DNA binding"/>
    <property type="evidence" value="ECO:0007669"/>
    <property type="project" value="UniProtKB-KW"/>
</dbReference>
<proteinExistence type="predicted"/>
<evidence type="ECO:0000256" key="3">
    <source>
        <dbReference type="ARBA" id="ARBA00023159"/>
    </source>
</evidence>
<keyword evidence="5" id="KW-0539">Nucleus</keyword>
<evidence type="ECO:0000313" key="8">
    <source>
        <dbReference type="EMBL" id="SCV71109.1"/>
    </source>
</evidence>
<evidence type="ECO:0000256" key="6">
    <source>
        <dbReference type="SAM" id="MobiDB-lite"/>
    </source>
</evidence>
<feature type="compositionally biased region" description="Polar residues" evidence="6">
    <location>
        <begin position="183"/>
        <end position="192"/>
    </location>
</feature>
<sequence>MGIASDITTYGNSPDEDDVNASLYDDGDCDGDDDLGHFVAPPTKRKSSSAASRKGPQGADKRASHNAIERARRESLNGRFMTLAEALPSMAKVKRPSKSVIVNKALDFVFEAQVRIDGSTHHFERLQQLIFSSTRIEQVKESALTKENVELRREVNELRQQLGLPPLPPSNSSVNKKPGVLSRHSSSASATFGSPLDLPNSTSQFDHRAGSSTGGSPTTSSSRPDSPAIKSEQSLGALQSSSLVYPVAMPITTSMVANKGSPTNSLVDPSDSFSASSLSASSQMSSSAPAHAVASSPFALHQHQMAAMSNMHVQNLLPTSFAYLSPEMLQAQQQQHQHAHAQQQQQLLFAAALQQQQQQLQQQHPHAGSFDLYGINSALLNNAWAAGYAGHA</sequence>
<dbReference type="EMBL" id="FMSP01000007">
    <property type="protein sequence ID" value="SCV71109.1"/>
    <property type="molecule type" value="Genomic_DNA"/>
</dbReference>
<protein>
    <submittedName>
        <fullName evidence="8">BQ2448_2697 protein</fullName>
    </submittedName>
</protein>
<keyword evidence="1" id="KW-0805">Transcription regulation</keyword>
<dbReference type="AlphaFoldDB" id="A0A238FE87"/>
<organism evidence="8 9">
    <name type="scientific">Microbotryum intermedium</name>
    <dbReference type="NCBI Taxonomy" id="269621"/>
    <lineage>
        <taxon>Eukaryota</taxon>
        <taxon>Fungi</taxon>
        <taxon>Dikarya</taxon>
        <taxon>Basidiomycota</taxon>
        <taxon>Pucciniomycotina</taxon>
        <taxon>Microbotryomycetes</taxon>
        <taxon>Microbotryales</taxon>
        <taxon>Microbotryaceae</taxon>
        <taxon>Microbotryum</taxon>
    </lineage>
</organism>
<dbReference type="PANTHER" id="PTHR10328">
    <property type="entry name" value="PROTEIN MAX MYC-ASSOCIATED FACTOR X"/>
    <property type="match status" value="1"/>
</dbReference>
<keyword evidence="4" id="KW-0804">Transcription</keyword>
<dbReference type="InterPro" id="IPR036638">
    <property type="entry name" value="HLH_DNA-bd_sf"/>
</dbReference>
<feature type="region of interest" description="Disordered" evidence="6">
    <location>
        <begin position="160"/>
        <end position="235"/>
    </location>
</feature>
<name>A0A238FE87_9BASI</name>
<dbReference type="OrthoDB" id="8964853at2759"/>
<dbReference type="Gene3D" id="4.10.280.10">
    <property type="entry name" value="Helix-loop-helix DNA-binding domain"/>
    <property type="match status" value="1"/>
</dbReference>
<feature type="compositionally biased region" description="Acidic residues" evidence="6">
    <location>
        <begin position="14"/>
        <end position="33"/>
    </location>
</feature>
<gene>
    <name evidence="8" type="ORF">BQ2448_2697</name>
</gene>
<dbReference type="GO" id="GO:0046983">
    <property type="term" value="F:protein dimerization activity"/>
    <property type="evidence" value="ECO:0007669"/>
    <property type="project" value="InterPro"/>
</dbReference>
<feature type="domain" description="BHLH" evidence="7">
    <location>
        <begin position="60"/>
        <end position="112"/>
    </location>
</feature>
<feature type="compositionally biased region" description="Low complexity" evidence="6">
    <location>
        <begin position="170"/>
        <end position="179"/>
    </location>
</feature>
<evidence type="ECO:0000256" key="4">
    <source>
        <dbReference type="ARBA" id="ARBA00023163"/>
    </source>
</evidence>
<evidence type="ECO:0000313" key="9">
    <source>
        <dbReference type="Proteomes" id="UP000198372"/>
    </source>
</evidence>
<dbReference type="STRING" id="269621.A0A238FE87"/>
<keyword evidence="9" id="KW-1185">Reference proteome</keyword>
<keyword evidence="3" id="KW-0010">Activator</keyword>
<dbReference type="GO" id="GO:0045944">
    <property type="term" value="P:positive regulation of transcription by RNA polymerase II"/>
    <property type="evidence" value="ECO:0007669"/>
    <property type="project" value="TreeGrafter"/>
</dbReference>
<accession>A0A238FE87</accession>
<dbReference type="PROSITE" id="PS50888">
    <property type="entry name" value="BHLH"/>
    <property type="match status" value="1"/>
</dbReference>
<dbReference type="SUPFAM" id="SSF47459">
    <property type="entry name" value="HLH, helix-loop-helix DNA-binding domain"/>
    <property type="match status" value="1"/>
</dbReference>
<dbReference type="Proteomes" id="UP000198372">
    <property type="component" value="Unassembled WGS sequence"/>
</dbReference>
<feature type="region of interest" description="Disordered" evidence="6">
    <location>
        <begin position="1"/>
        <end position="67"/>
    </location>
</feature>
<dbReference type="GO" id="GO:0090575">
    <property type="term" value="C:RNA polymerase II transcription regulator complex"/>
    <property type="evidence" value="ECO:0007669"/>
    <property type="project" value="TreeGrafter"/>
</dbReference>
<dbReference type="PANTHER" id="PTHR10328:SF3">
    <property type="entry name" value="PROTEIN MAX"/>
    <property type="match status" value="1"/>
</dbReference>